<dbReference type="OrthoDB" id="552664at2759"/>
<name>A0A2I0ATG5_9ASPA</name>
<dbReference type="InterPro" id="IPR011990">
    <property type="entry name" value="TPR-like_helical_dom_sf"/>
</dbReference>
<dbReference type="AlphaFoldDB" id="A0A2I0ATG5"/>
<dbReference type="STRING" id="1088818.A0A2I0ATG5"/>
<keyword evidence="3" id="KW-1185">Reference proteome</keyword>
<gene>
    <name evidence="2" type="ORF">AXF42_Ash000924</name>
</gene>
<evidence type="ECO:0000256" key="1">
    <source>
        <dbReference type="SAM" id="MobiDB-lite"/>
    </source>
</evidence>
<feature type="compositionally biased region" description="Basic and acidic residues" evidence="1">
    <location>
        <begin position="345"/>
        <end position="361"/>
    </location>
</feature>
<dbReference type="PANTHER" id="PTHR36888">
    <property type="entry name" value="TETRATRICOPEPTIDE-LIKE HELICAL DOMAIN-CONTAINING PROTEIN-RELATED"/>
    <property type="match status" value="1"/>
</dbReference>
<sequence>MSPALTREMETLISNSLLLRQSILRPSSRVASAKAPSVSYAARPRCCWKSKTVTFCCSSSSSPDLLDCSYGGWEELDLLEGTRGPGTFDPFLNFLSSLGFDNRKHALPFCLGFFAAVAVSRVRFSSIALLPVSMLAFAFGFTKGTAYNGVVVSKLGRNGVDLGVFRDKLKELEALFCDLDGKMSGLREGLERGIDSVDLGTNYSESYLQIVDQVQKAIGQAQIFFSDSFSNELLNDHIDFEFGVNKLNQKSGKKRNELGASGVDFFDFLTGMLHETFIGSKMRKPKESIKDKHVRQLNPVERKDSTLRVSDREVVAVNDLEEQSKTPFHRLNHDMSQVEEEGILSDDKQRRETKTPEKDKFGNRFNDVNSLKFDASELNGTKNNFGMLSFAEEIDKQRRNFHFMTNSGSSRKIVFKENYESEAFHIHIRDSYDGDTSIRRTKNMDYLNGESKLSLLLQHALESENRTYGPSRRSERGDLENKSSNWQLGVYPISSNQQSIHPNRENKIPHSSNVSSDEQFEHNLKEATDLLKCAREYMMTQDHEETADAMLYKAAELLSAAVAMRPMSVIAMGQLGNTYLLHGELKLNFSRGLRTLFLRSDAMFHRKPGDSWFKKIDSTSTSREHIASVLVSVCEESEELLVEAGRKYRRALSIDGNDVRALYNWGLALCFRAELIADVGPEAAIDADKIYLAAIDKFNAMASRSNAYTPEALYRWGVALQDRSRLRQNHSREKAKLLHQAKSLFEEVLSMESDNQHVREALSSCISELNYDVQI</sequence>
<reference evidence="2 3" key="1">
    <citation type="journal article" date="2017" name="Nature">
        <title>The Apostasia genome and the evolution of orchids.</title>
        <authorList>
            <person name="Zhang G.Q."/>
            <person name="Liu K.W."/>
            <person name="Li Z."/>
            <person name="Lohaus R."/>
            <person name="Hsiao Y.Y."/>
            <person name="Niu S.C."/>
            <person name="Wang J.Y."/>
            <person name="Lin Y.C."/>
            <person name="Xu Q."/>
            <person name="Chen L.J."/>
            <person name="Yoshida K."/>
            <person name="Fujiwara S."/>
            <person name="Wang Z.W."/>
            <person name="Zhang Y.Q."/>
            <person name="Mitsuda N."/>
            <person name="Wang M."/>
            <person name="Liu G.H."/>
            <person name="Pecoraro L."/>
            <person name="Huang H.X."/>
            <person name="Xiao X.J."/>
            <person name="Lin M."/>
            <person name="Wu X.Y."/>
            <person name="Wu W.L."/>
            <person name="Chen Y.Y."/>
            <person name="Chang S.B."/>
            <person name="Sakamoto S."/>
            <person name="Ohme-Takagi M."/>
            <person name="Yagi M."/>
            <person name="Zeng S.J."/>
            <person name="Shen C.Y."/>
            <person name="Yeh C.M."/>
            <person name="Luo Y.B."/>
            <person name="Tsai W.C."/>
            <person name="Van de Peer Y."/>
            <person name="Liu Z.J."/>
        </authorList>
    </citation>
    <scope>NUCLEOTIDE SEQUENCE [LARGE SCALE GENOMIC DNA]</scope>
    <source>
        <strain evidence="3">cv. Shenzhen</strain>
        <tissue evidence="2">Stem</tissue>
    </source>
</reference>
<protein>
    <submittedName>
        <fullName evidence="2">Uncharacterized protein</fullName>
    </submittedName>
</protein>
<dbReference type="EMBL" id="KZ451950">
    <property type="protein sequence ID" value="PKA58831.1"/>
    <property type="molecule type" value="Genomic_DNA"/>
</dbReference>
<feature type="region of interest" description="Disordered" evidence="1">
    <location>
        <begin position="336"/>
        <end position="361"/>
    </location>
</feature>
<dbReference type="SUPFAM" id="SSF48452">
    <property type="entry name" value="TPR-like"/>
    <property type="match status" value="1"/>
</dbReference>
<dbReference type="PANTHER" id="PTHR36888:SF2">
    <property type="entry name" value="TETRATRICOPEPTIDE REPEAT (TPR)-LIKE SUPERFAMILY PROTEIN"/>
    <property type="match status" value="1"/>
</dbReference>
<dbReference type="Gene3D" id="1.25.40.10">
    <property type="entry name" value="Tetratricopeptide repeat domain"/>
    <property type="match status" value="2"/>
</dbReference>
<dbReference type="Proteomes" id="UP000236161">
    <property type="component" value="Unassembled WGS sequence"/>
</dbReference>
<evidence type="ECO:0000313" key="3">
    <source>
        <dbReference type="Proteomes" id="UP000236161"/>
    </source>
</evidence>
<proteinExistence type="predicted"/>
<accession>A0A2I0ATG5</accession>
<evidence type="ECO:0000313" key="2">
    <source>
        <dbReference type="EMBL" id="PKA58831.1"/>
    </source>
</evidence>
<organism evidence="2 3">
    <name type="scientific">Apostasia shenzhenica</name>
    <dbReference type="NCBI Taxonomy" id="1088818"/>
    <lineage>
        <taxon>Eukaryota</taxon>
        <taxon>Viridiplantae</taxon>
        <taxon>Streptophyta</taxon>
        <taxon>Embryophyta</taxon>
        <taxon>Tracheophyta</taxon>
        <taxon>Spermatophyta</taxon>
        <taxon>Magnoliopsida</taxon>
        <taxon>Liliopsida</taxon>
        <taxon>Asparagales</taxon>
        <taxon>Orchidaceae</taxon>
        <taxon>Apostasioideae</taxon>
        <taxon>Apostasia</taxon>
    </lineage>
</organism>